<sequence>MKNKLLIVLVLLSIILIGASIVSAKSSYLYAFNQHYNTGDTVLDTCDVCHSGPNGGSLDSYGRAYSQTRSFAVIEEQDSDGDGFTNLEEINALRFPGDSSDYPQIESTNAENTTEEVTELVVNETTTVSVEETTTNETWEQETSEIGNEESTETTENTTGNQQSPGFETMIAVFGIIVAFYVKR</sequence>
<evidence type="ECO:0000313" key="4">
    <source>
        <dbReference type="Proteomes" id="UP000319335"/>
    </source>
</evidence>
<organism evidence="3 4">
    <name type="scientific">Methanolobus vulcani</name>
    <dbReference type="NCBI Taxonomy" id="38026"/>
    <lineage>
        <taxon>Archaea</taxon>
        <taxon>Methanobacteriati</taxon>
        <taxon>Methanobacteriota</taxon>
        <taxon>Stenosarchaea group</taxon>
        <taxon>Methanomicrobia</taxon>
        <taxon>Methanosarcinales</taxon>
        <taxon>Methanosarcinaceae</taxon>
        <taxon>Methanolobus</taxon>
    </lineage>
</organism>
<dbReference type="OrthoDB" id="137627at2157"/>
<evidence type="ECO:0000313" key="3">
    <source>
        <dbReference type="EMBL" id="TQD25874.1"/>
    </source>
</evidence>
<dbReference type="EMBL" id="VIAQ01000013">
    <property type="protein sequence ID" value="TQD25874.1"/>
    <property type="molecule type" value="Genomic_DNA"/>
</dbReference>
<dbReference type="RefSeq" id="WP_154809505.1">
    <property type="nucleotide sequence ID" value="NZ_VIAQ01000013.1"/>
</dbReference>
<evidence type="ECO:0000256" key="1">
    <source>
        <dbReference type="SAM" id="MobiDB-lite"/>
    </source>
</evidence>
<name>A0A7Z8P4U6_9EURY</name>
<feature type="compositionally biased region" description="Acidic residues" evidence="1">
    <location>
        <begin position="139"/>
        <end position="153"/>
    </location>
</feature>
<gene>
    <name evidence="3" type="ORF">FKV42_06790</name>
</gene>
<keyword evidence="2" id="KW-1133">Transmembrane helix</keyword>
<proteinExistence type="predicted"/>
<evidence type="ECO:0000256" key="2">
    <source>
        <dbReference type="SAM" id="Phobius"/>
    </source>
</evidence>
<comment type="caution">
    <text evidence="3">The sequence shown here is derived from an EMBL/GenBank/DDBJ whole genome shotgun (WGS) entry which is preliminary data.</text>
</comment>
<dbReference type="Proteomes" id="UP000319335">
    <property type="component" value="Unassembled WGS sequence"/>
</dbReference>
<keyword evidence="2" id="KW-0472">Membrane</keyword>
<feature type="region of interest" description="Disordered" evidence="1">
    <location>
        <begin position="126"/>
        <end position="165"/>
    </location>
</feature>
<feature type="transmembrane region" description="Helical" evidence="2">
    <location>
        <begin position="165"/>
        <end position="182"/>
    </location>
</feature>
<keyword evidence="2" id="KW-0812">Transmembrane</keyword>
<reference evidence="3 4" key="1">
    <citation type="submission" date="2019-06" db="EMBL/GenBank/DDBJ databases">
        <title>Draft genome sequence of Methanolobus vulcani B1d.</title>
        <authorList>
            <person name="Creighbaum A.J."/>
            <person name="Ticak T."/>
            <person name="Hariraju D."/>
            <person name="Arivett B.A."/>
            <person name="Ferguson D.J.Jr."/>
        </authorList>
    </citation>
    <scope>NUCLEOTIDE SEQUENCE [LARGE SCALE GENOMIC DNA]</scope>
    <source>
        <strain evidence="3 4">B1d</strain>
    </source>
</reference>
<feature type="compositionally biased region" description="Low complexity" evidence="1">
    <location>
        <begin position="126"/>
        <end position="138"/>
    </location>
</feature>
<protein>
    <submittedName>
        <fullName evidence="3">Uncharacterized protein</fullName>
    </submittedName>
</protein>
<keyword evidence="4" id="KW-1185">Reference proteome</keyword>
<dbReference type="AlphaFoldDB" id="A0A7Z8P4U6"/>
<accession>A0A7Z8P4U6</accession>